<dbReference type="EMBL" id="RRAZ01000001">
    <property type="protein sequence ID" value="RRH78429.1"/>
    <property type="molecule type" value="Genomic_DNA"/>
</dbReference>
<evidence type="ECO:0000313" key="2">
    <source>
        <dbReference type="Proteomes" id="UP000282125"/>
    </source>
</evidence>
<protein>
    <submittedName>
        <fullName evidence="1">Acyl-CoA thioesterase</fullName>
    </submittedName>
</protein>
<dbReference type="Gene3D" id="3.10.129.10">
    <property type="entry name" value="Hotdog Thioesterase"/>
    <property type="match status" value="1"/>
</dbReference>
<dbReference type="AlphaFoldDB" id="A0A3P3DW68"/>
<dbReference type="OrthoDB" id="3727779at2"/>
<accession>A0A3P3DW68</accession>
<dbReference type="InterPro" id="IPR029069">
    <property type="entry name" value="HotDog_dom_sf"/>
</dbReference>
<keyword evidence="2" id="KW-1185">Reference proteome</keyword>
<reference evidence="1 2" key="1">
    <citation type="submission" date="2018-11" db="EMBL/GenBank/DDBJ databases">
        <title>Gemmobacter sp. nov., YIM 102744-1 draft genome.</title>
        <authorList>
            <person name="Li G."/>
            <person name="Jiang Y."/>
        </authorList>
    </citation>
    <scope>NUCLEOTIDE SEQUENCE [LARGE SCALE GENOMIC DNA]</scope>
    <source>
        <strain evidence="1 2">YIM 102744-1</strain>
    </source>
</reference>
<dbReference type="SUPFAM" id="SSF54637">
    <property type="entry name" value="Thioesterase/thiol ester dehydrase-isomerase"/>
    <property type="match status" value="1"/>
</dbReference>
<evidence type="ECO:0000313" key="1">
    <source>
        <dbReference type="EMBL" id="RRH78429.1"/>
    </source>
</evidence>
<name>A0A3P3DW68_9RHOB</name>
<gene>
    <name evidence="1" type="ORF">EG244_00295</name>
</gene>
<dbReference type="PANTHER" id="PTHR12475:SF4">
    <property type="entry name" value="PROTEIN THEM6"/>
    <property type="match status" value="1"/>
</dbReference>
<sequence>MYPFIRLYSEVYKSRRLPKLGLFDAHRSVLHCWPQDIDPWVELNNGRTLTLFDLGRVPLISRLGLRPHLKANGWSMAVAGASVRYRRRVKMFDRLEMVSRLAGWDGRFLYIDQSIWRGGDCTTQVLNRTAVSSGAGIVAPEKLIRAAGFTDPRPDLPGWIAAWARAEAERPWPPEVDRIRGG</sequence>
<comment type="caution">
    <text evidence="1">The sequence shown here is derived from an EMBL/GenBank/DDBJ whole genome shotgun (WGS) entry which is preliminary data.</text>
</comment>
<organism evidence="1 2">
    <name type="scientific">Falsigemmobacter faecalis</name>
    <dbReference type="NCBI Taxonomy" id="2488730"/>
    <lineage>
        <taxon>Bacteria</taxon>
        <taxon>Pseudomonadati</taxon>
        <taxon>Pseudomonadota</taxon>
        <taxon>Alphaproteobacteria</taxon>
        <taxon>Rhodobacterales</taxon>
        <taxon>Paracoccaceae</taxon>
        <taxon>Falsigemmobacter</taxon>
    </lineage>
</organism>
<proteinExistence type="predicted"/>
<dbReference type="Pfam" id="PF13279">
    <property type="entry name" value="4HBT_2"/>
    <property type="match status" value="1"/>
</dbReference>
<dbReference type="InterPro" id="IPR051490">
    <property type="entry name" value="THEM6_lcsJ_thioesterase"/>
</dbReference>
<dbReference type="PANTHER" id="PTHR12475">
    <property type="match status" value="1"/>
</dbReference>
<dbReference type="Proteomes" id="UP000282125">
    <property type="component" value="Unassembled WGS sequence"/>
</dbReference>
<dbReference type="RefSeq" id="WP_124963005.1">
    <property type="nucleotide sequence ID" value="NZ_RRAZ01000001.1"/>
</dbReference>
<dbReference type="CDD" id="cd00586">
    <property type="entry name" value="4HBT"/>
    <property type="match status" value="1"/>
</dbReference>